<gene>
    <name evidence="2" type="ORF">EZJ58_3980</name>
</gene>
<evidence type="ECO:0000313" key="3">
    <source>
        <dbReference type="Proteomes" id="UP000294555"/>
    </source>
</evidence>
<evidence type="ECO:0000256" key="1">
    <source>
        <dbReference type="SAM" id="Phobius"/>
    </source>
</evidence>
<name>A0A4R1NDV3_9GAMM</name>
<keyword evidence="3" id="KW-1185">Reference proteome</keyword>
<feature type="transmembrane region" description="Helical" evidence="1">
    <location>
        <begin position="20"/>
        <end position="41"/>
    </location>
</feature>
<reference evidence="2 3" key="1">
    <citation type="submission" date="2019-02" db="EMBL/GenBank/DDBJ databases">
        <title>Investigation of anaerobic lignin degradation for improved lignocellulosic biofuels.</title>
        <authorList>
            <person name="Deangelis K."/>
        </authorList>
    </citation>
    <scope>NUCLEOTIDE SEQUENCE [LARGE SCALE GENOMIC DNA]</scope>
    <source>
        <strain evidence="2 3">159R</strain>
    </source>
</reference>
<dbReference type="Proteomes" id="UP000294555">
    <property type="component" value="Unassembled WGS sequence"/>
</dbReference>
<dbReference type="EMBL" id="SJOI01000001">
    <property type="protein sequence ID" value="TCL05764.1"/>
    <property type="molecule type" value="Genomic_DNA"/>
</dbReference>
<dbReference type="AlphaFoldDB" id="A0A4R1NDV3"/>
<keyword evidence="1" id="KW-0472">Membrane</keyword>
<protein>
    <submittedName>
        <fullName evidence="2">Uncharacterized protein</fullName>
    </submittedName>
</protein>
<organism evidence="2 3">
    <name type="scientific">Sodalis ligni</name>
    <dbReference type="NCBI Taxonomy" id="2697027"/>
    <lineage>
        <taxon>Bacteria</taxon>
        <taxon>Pseudomonadati</taxon>
        <taxon>Pseudomonadota</taxon>
        <taxon>Gammaproteobacteria</taxon>
        <taxon>Enterobacterales</taxon>
        <taxon>Bruguierivoracaceae</taxon>
        <taxon>Sodalis</taxon>
    </lineage>
</organism>
<comment type="caution">
    <text evidence="2">The sequence shown here is derived from an EMBL/GenBank/DDBJ whole genome shotgun (WGS) entry which is preliminary data.</text>
</comment>
<proteinExistence type="predicted"/>
<dbReference type="InterPro" id="IPR038270">
    <property type="entry name" value="SopA-like_catalytic_sf"/>
</dbReference>
<evidence type="ECO:0000313" key="2">
    <source>
        <dbReference type="EMBL" id="TCL05764.1"/>
    </source>
</evidence>
<keyword evidence="1" id="KW-0812">Transmembrane</keyword>
<dbReference type="Gene3D" id="1.10.4140.10">
    <property type="entry name" value="effector protein (NleL)"/>
    <property type="match status" value="1"/>
</dbReference>
<dbReference type="RefSeq" id="WP_132924634.1">
    <property type="nucleotide sequence ID" value="NZ_SJOI01000001.1"/>
</dbReference>
<accession>A0A4R1NDV3</accession>
<sequence length="96" mass="10912">MEKIFTNTRSRPVWPSPQAFSTHTAFIALGVTAGRLIFKLFSASNQEMLRRYAYALMEKANSFDAAVFEDENVSADWKNRLLSHSNTLKQSPSIKQ</sequence>
<keyword evidence="1" id="KW-1133">Transmembrane helix</keyword>